<evidence type="ECO:0000256" key="1">
    <source>
        <dbReference type="SAM" id="Phobius"/>
    </source>
</evidence>
<keyword evidence="3" id="KW-1185">Reference proteome</keyword>
<feature type="non-terminal residue" evidence="2">
    <location>
        <position position="87"/>
    </location>
</feature>
<feature type="transmembrane region" description="Helical" evidence="1">
    <location>
        <begin position="16"/>
        <end position="36"/>
    </location>
</feature>
<protein>
    <recommendedName>
        <fullName evidence="4">G protein-coupled receptor</fullName>
    </recommendedName>
</protein>
<dbReference type="AlphaFoldDB" id="A0AAV5TJC5"/>
<keyword evidence="1" id="KW-1133">Transmembrane helix</keyword>
<proteinExistence type="predicted"/>
<organism evidence="2 3">
    <name type="scientific">Pristionchus entomophagus</name>
    <dbReference type="NCBI Taxonomy" id="358040"/>
    <lineage>
        <taxon>Eukaryota</taxon>
        <taxon>Metazoa</taxon>
        <taxon>Ecdysozoa</taxon>
        <taxon>Nematoda</taxon>
        <taxon>Chromadorea</taxon>
        <taxon>Rhabditida</taxon>
        <taxon>Rhabditina</taxon>
        <taxon>Diplogasteromorpha</taxon>
        <taxon>Diplogasteroidea</taxon>
        <taxon>Neodiplogasteridae</taxon>
        <taxon>Pristionchus</taxon>
    </lineage>
</organism>
<dbReference type="Proteomes" id="UP001432027">
    <property type="component" value="Unassembled WGS sequence"/>
</dbReference>
<name>A0AAV5TJC5_9BILA</name>
<evidence type="ECO:0000313" key="3">
    <source>
        <dbReference type="Proteomes" id="UP001432027"/>
    </source>
</evidence>
<comment type="caution">
    <text evidence="2">The sequence shown here is derived from an EMBL/GenBank/DDBJ whole genome shotgun (WGS) entry which is preliminary data.</text>
</comment>
<sequence>FSQTFDSSKPIIRRTWMFIVFKVIFQLVICTALYLLPGALYCAFALLPLDDLPDPFLLLCRVVFIMFISTQSTISSLVMIFRSLHAK</sequence>
<keyword evidence="1" id="KW-0472">Membrane</keyword>
<accession>A0AAV5TJC5</accession>
<evidence type="ECO:0000313" key="2">
    <source>
        <dbReference type="EMBL" id="GMS94401.1"/>
    </source>
</evidence>
<reference evidence="2" key="1">
    <citation type="submission" date="2023-10" db="EMBL/GenBank/DDBJ databases">
        <title>Genome assembly of Pristionchus species.</title>
        <authorList>
            <person name="Yoshida K."/>
            <person name="Sommer R.J."/>
        </authorList>
    </citation>
    <scope>NUCLEOTIDE SEQUENCE</scope>
    <source>
        <strain evidence="2">RS0144</strain>
    </source>
</reference>
<gene>
    <name evidence="2" type="ORF">PENTCL1PPCAC_16576</name>
</gene>
<feature type="non-terminal residue" evidence="2">
    <location>
        <position position="1"/>
    </location>
</feature>
<evidence type="ECO:0008006" key="4">
    <source>
        <dbReference type="Google" id="ProtNLM"/>
    </source>
</evidence>
<keyword evidence="1" id="KW-0812">Transmembrane</keyword>
<feature type="transmembrane region" description="Helical" evidence="1">
    <location>
        <begin position="56"/>
        <end position="81"/>
    </location>
</feature>
<dbReference type="EMBL" id="BTSX01000004">
    <property type="protein sequence ID" value="GMS94401.1"/>
    <property type="molecule type" value="Genomic_DNA"/>
</dbReference>